<dbReference type="AlphaFoldDB" id="A0A1H0B0U2"/>
<evidence type="ECO:0000313" key="3">
    <source>
        <dbReference type="EMBL" id="SDN39282.1"/>
    </source>
</evidence>
<evidence type="ECO:0000313" key="4">
    <source>
        <dbReference type="Proteomes" id="UP000183376"/>
    </source>
</evidence>
<keyword evidence="2" id="KW-0472">Membrane</keyword>
<keyword evidence="2" id="KW-0812">Transmembrane</keyword>
<evidence type="ECO:0000256" key="2">
    <source>
        <dbReference type="SAM" id="Phobius"/>
    </source>
</evidence>
<reference evidence="3 4" key="1">
    <citation type="submission" date="2016-10" db="EMBL/GenBank/DDBJ databases">
        <authorList>
            <person name="de Groot N.N."/>
        </authorList>
    </citation>
    <scope>NUCLEOTIDE SEQUENCE [LARGE SCALE GENOMIC DNA]</scope>
    <source>
        <strain evidence="3 4">DSM 44149</strain>
    </source>
</reference>
<feature type="compositionally biased region" description="Low complexity" evidence="1">
    <location>
        <begin position="44"/>
        <end position="57"/>
    </location>
</feature>
<name>A0A1H0B0U2_ALLAB</name>
<organism evidence="3 4">
    <name type="scientific">Allokutzneria albata</name>
    <name type="common">Kibdelosporangium albatum</name>
    <dbReference type="NCBI Taxonomy" id="211114"/>
    <lineage>
        <taxon>Bacteria</taxon>
        <taxon>Bacillati</taxon>
        <taxon>Actinomycetota</taxon>
        <taxon>Actinomycetes</taxon>
        <taxon>Pseudonocardiales</taxon>
        <taxon>Pseudonocardiaceae</taxon>
        <taxon>Allokutzneria</taxon>
    </lineage>
</organism>
<protein>
    <recommendedName>
        <fullName evidence="5">CU044_5270 family protein</fullName>
    </recommendedName>
</protein>
<accession>A0A1H0B0U2</accession>
<keyword evidence="4" id="KW-1185">Reference proteome</keyword>
<dbReference type="RefSeq" id="WP_052406804.1">
    <property type="nucleotide sequence ID" value="NZ_JOEF01000001.1"/>
</dbReference>
<feature type="region of interest" description="Disordered" evidence="1">
    <location>
        <begin position="44"/>
        <end position="67"/>
    </location>
</feature>
<dbReference type="eggNOG" id="ENOG502ZPH5">
    <property type="taxonomic scope" value="Bacteria"/>
</dbReference>
<dbReference type="EMBL" id="LT629701">
    <property type="protein sequence ID" value="SDN39282.1"/>
    <property type="molecule type" value="Genomic_DNA"/>
</dbReference>
<keyword evidence="2" id="KW-1133">Transmembrane helix</keyword>
<dbReference type="STRING" id="211114.SAMN04489726_6407"/>
<dbReference type="Proteomes" id="UP000183376">
    <property type="component" value="Chromosome I"/>
</dbReference>
<dbReference type="InterPro" id="IPR047789">
    <property type="entry name" value="CU044_5270-like"/>
</dbReference>
<evidence type="ECO:0000256" key="1">
    <source>
        <dbReference type="SAM" id="MobiDB-lite"/>
    </source>
</evidence>
<dbReference type="NCBIfam" id="NF038083">
    <property type="entry name" value="CU044_5270_fam"/>
    <property type="match status" value="1"/>
</dbReference>
<evidence type="ECO:0008006" key="5">
    <source>
        <dbReference type="Google" id="ProtNLM"/>
    </source>
</evidence>
<proteinExistence type="predicted"/>
<dbReference type="OrthoDB" id="3387554at2"/>
<gene>
    <name evidence="3" type="ORF">SAMN04489726_6407</name>
</gene>
<feature type="transmembrane region" description="Helical" evidence="2">
    <location>
        <begin position="73"/>
        <end position="95"/>
    </location>
</feature>
<sequence length="363" mass="38656">MRDAELDRALDAGLGDLADVPDMTESAFQSGRARLFAAMEATTTAEEELTTTQEAPTPGVARPQPRPRRTGRWLAAAAAVGVLTVGVLASQTVIWGGGGEAHAEAVATLNKAADLAMGTVDPKIAPGQFLYRSLRAEGVTTYSDGGASFGGVIDETWIPADQRHVWMERRANVGKEKWLPGLEGEGEPTPSTPRELLGEWRAPCGDFDYIAQGSRKSCGEGSWNNPTPEFLAALPKDPKQLYEKFVASFPGGDGFVVPSVGSLLNSGRVPAGIRATIYRALAYVPSLQITENVVNLDNRKGTALGVRQGKEFREIIIDPADGQYIGNRDVMAEEEYGLKPGTVRSFSAVRTAVVDGIGTVPVS</sequence>